<gene>
    <name evidence="2" type="ORF">ESZ54_09855</name>
</gene>
<dbReference type="RefSeq" id="WP_136137510.1">
    <property type="nucleotide sequence ID" value="NZ_SDGV01000022.1"/>
</dbReference>
<accession>A0A4V3TUV9</accession>
<sequence length="98" mass="11815">MSVRFLDAAFWFTYTLLWWQTMFSHPVWYIRLLLLFMMSLFLALIPEEYRNSYAIQSKKKNIWLVGKKKSSEAILFVLLIFGVPIVFFVIKVITWTRI</sequence>
<name>A0A4V3TUV9_9ENTE</name>
<keyword evidence="3" id="KW-1185">Reference proteome</keyword>
<feature type="transmembrane region" description="Helical" evidence="1">
    <location>
        <begin position="28"/>
        <end position="45"/>
    </location>
</feature>
<protein>
    <submittedName>
        <fullName evidence="2">Uncharacterized protein</fullName>
    </submittedName>
</protein>
<reference evidence="2 3" key="1">
    <citation type="submission" date="2019-01" db="EMBL/GenBank/DDBJ databases">
        <title>Vagococcus silagei sp. nov. isolated from brewer's grain.</title>
        <authorList>
            <person name="Guu J.-R."/>
        </authorList>
    </citation>
    <scope>NUCLEOTIDE SEQUENCE [LARGE SCALE GENOMIC DNA]</scope>
    <source>
        <strain evidence="2 3">2B-2</strain>
    </source>
</reference>
<keyword evidence="1" id="KW-1133">Transmembrane helix</keyword>
<keyword evidence="1" id="KW-0472">Membrane</keyword>
<dbReference type="EMBL" id="SDGV01000022">
    <property type="protein sequence ID" value="THB60519.1"/>
    <property type="molecule type" value="Genomic_DNA"/>
</dbReference>
<organism evidence="2 3">
    <name type="scientific">Vagococcus silagei</name>
    <dbReference type="NCBI Taxonomy" id="2508885"/>
    <lineage>
        <taxon>Bacteria</taxon>
        <taxon>Bacillati</taxon>
        <taxon>Bacillota</taxon>
        <taxon>Bacilli</taxon>
        <taxon>Lactobacillales</taxon>
        <taxon>Enterococcaceae</taxon>
        <taxon>Vagococcus</taxon>
    </lineage>
</organism>
<feature type="transmembrane region" description="Helical" evidence="1">
    <location>
        <begin position="73"/>
        <end position="93"/>
    </location>
</feature>
<evidence type="ECO:0000313" key="3">
    <source>
        <dbReference type="Proteomes" id="UP000310506"/>
    </source>
</evidence>
<evidence type="ECO:0000313" key="2">
    <source>
        <dbReference type="EMBL" id="THB60519.1"/>
    </source>
</evidence>
<dbReference type="Proteomes" id="UP000310506">
    <property type="component" value="Unassembled WGS sequence"/>
</dbReference>
<comment type="caution">
    <text evidence="2">The sequence shown here is derived from an EMBL/GenBank/DDBJ whole genome shotgun (WGS) entry which is preliminary data.</text>
</comment>
<dbReference type="AlphaFoldDB" id="A0A4V3TUV9"/>
<proteinExistence type="predicted"/>
<keyword evidence="1" id="KW-0812">Transmembrane</keyword>
<evidence type="ECO:0000256" key="1">
    <source>
        <dbReference type="SAM" id="Phobius"/>
    </source>
</evidence>